<evidence type="ECO:0008006" key="4">
    <source>
        <dbReference type="Google" id="ProtNLM"/>
    </source>
</evidence>
<dbReference type="Proteomes" id="UP001259572">
    <property type="component" value="Unassembled WGS sequence"/>
</dbReference>
<reference evidence="2 3" key="1">
    <citation type="submission" date="2023-05" db="EMBL/GenBank/DDBJ databases">
        <authorList>
            <person name="Guo Y."/>
        </authorList>
    </citation>
    <scope>NUCLEOTIDE SEQUENCE [LARGE SCALE GENOMIC DNA]</scope>
    <source>
        <strain evidence="2 3">GR2756</strain>
    </source>
</reference>
<sequence>MKPILTKHGKTVLKQMLPYVGLVIAVGFMLTGCTTVDGMVLCERLPDGHFTCSGEVNGM</sequence>
<protein>
    <recommendedName>
        <fullName evidence="4">Lipoprotein</fullName>
    </recommendedName>
</protein>
<evidence type="ECO:0000256" key="1">
    <source>
        <dbReference type="SAM" id="Phobius"/>
    </source>
</evidence>
<accession>A0ABU3Q2M8</accession>
<keyword evidence="1" id="KW-0472">Membrane</keyword>
<name>A0ABU3Q2M8_9SPHN</name>
<keyword evidence="1" id="KW-0812">Transmembrane</keyword>
<dbReference type="RefSeq" id="WP_315723044.1">
    <property type="nucleotide sequence ID" value="NZ_JAVUPU010000001.1"/>
</dbReference>
<dbReference type="PROSITE" id="PS51257">
    <property type="entry name" value="PROKAR_LIPOPROTEIN"/>
    <property type="match status" value="1"/>
</dbReference>
<gene>
    <name evidence="2" type="ORF">RQX22_01670</name>
</gene>
<evidence type="ECO:0000313" key="2">
    <source>
        <dbReference type="EMBL" id="MDT9597656.1"/>
    </source>
</evidence>
<organism evidence="2 3">
    <name type="scientific">Sphingosinicella rhizophila</name>
    <dbReference type="NCBI Taxonomy" id="3050082"/>
    <lineage>
        <taxon>Bacteria</taxon>
        <taxon>Pseudomonadati</taxon>
        <taxon>Pseudomonadota</taxon>
        <taxon>Alphaproteobacteria</taxon>
        <taxon>Sphingomonadales</taxon>
        <taxon>Sphingosinicellaceae</taxon>
        <taxon>Sphingosinicella</taxon>
    </lineage>
</organism>
<proteinExistence type="predicted"/>
<keyword evidence="3" id="KW-1185">Reference proteome</keyword>
<dbReference type="EMBL" id="JAVUPU010000001">
    <property type="protein sequence ID" value="MDT9597656.1"/>
    <property type="molecule type" value="Genomic_DNA"/>
</dbReference>
<comment type="caution">
    <text evidence="2">The sequence shown here is derived from an EMBL/GenBank/DDBJ whole genome shotgun (WGS) entry which is preliminary data.</text>
</comment>
<evidence type="ECO:0000313" key="3">
    <source>
        <dbReference type="Proteomes" id="UP001259572"/>
    </source>
</evidence>
<keyword evidence="1" id="KW-1133">Transmembrane helix</keyword>
<feature type="transmembrane region" description="Helical" evidence="1">
    <location>
        <begin position="16"/>
        <end position="36"/>
    </location>
</feature>